<keyword evidence="4" id="KW-1185">Reference proteome</keyword>
<protein>
    <recommendedName>
        <fullName evidence="5">Secreted protein</fullName>
    </recommendedName>
</protein>
<evidence type="ECO:0000256" key="2">
    <source>
        <dbReference type="SAM" id="SignalP"/>
    </source>
</evidence>
<keyword evidence="2" id="KW-0732">Signal</keyword>
<dbReference type="Proteomes" id="UP000053558">
    <property type="component" value="Unassembled WGS sequence"/>
</dbReference>
<evidence type="ECO:0000313" key="4">
    <source>
        <dbReference type="Proteomes" id="UP000053558"/>
    </source>
</evidence>
<evidence type="ECO:0000256" key="1">
    <source>
        <dbReference type="SAM" id="MobiDB-lite"/>
    </source>
</evidence>
<dbReference type="RefSeq" id="XP_007770735.1">
    <property type="nucleotide sequence ID" value="XM_007772545.1"/>
</dbReference>
<sequence length="101" mass="11438">MKLRAYVFGVYLLLYSYAFRGPSRGTTRSGVKKRPVKLKDPRDPRYPAKRHLLGASTCCTLSMHACRRISASSSPPRFQHHHHIDIIAQACAPERGEPILH</sequence>
<gene>
    <name evidence="3" type="ORF">CONPUDRAFT_83371</name>
</gene>
<comment type="caution">
    <text evidence="3">The sequence shown here is derived from an EMBL/GenBank/DDBJ whole genome shotgun (WGS) entry which is preliminary data.</text>
</comment>
<organism evidence="3 4">
    <name type="scientific">Coniophora puteana (strain RWD-64-598)</name>
    <name type="common">Brown rot fungus</name>
    <dbReference type="NCBI Taxonomy" id="741705"/>
    <lineage>
        <taxon>Eukaryota</taxon>
        <taxon>Fungi</taxon>
        <taxon>Dikarya</taxon>
        <taxon>Basidiomycota</taxon>
        <taxon>Agaricomycotina</taxon>
        <taxon>Agaricomycetes</taxon>
        <taxon>Agaricomycetidae</taxon>
        <taxon>Boletales</taxon>
        <taxon>Coniophorineae</taxon>
        <taxon>Coniophoraceae</taxon>
        <taxon>Coniophora</taxon>
    </lineage>
</organism>
<dbReference type="EMBL" id="JH711581">
    <property type="protein sequence ID" value="EIW78997.1"/>
    <property type="molecule type" value="Genomic_DNA"/>
</dbReference>
<dbReference type="KEGG" id="cput:CONPUDRAFT_83371"/>
<evidence type="ECO:0000313" key="3">
    <source>
        <dbReference type="EMBL" id="EIW78997.1"/>
    </source>
</evidence>
<dbReference type="GeneID" id="19210582"/>
<feature type="region of interest" description="Disordered" evidence="1">
    <location>
        <begin position="21"/>
        <end position="45"/>
    </location>
</feature>
<evidence type="ECO:0008006" key="5">
    <source>
        <dbReference type="Google" id="ProtNLM"/>
    </source>
</evidence>
<reference evidence="4" key="1">
    <citation type="journal article" date="2012" name="Science">
        <title>The Paleozoic origin of enzymatic lignin decomposition reconstructed from 31 fungal genomes.</title>
        <authorList>
            <person name="Floudas D."/>
            <person name="Binder M."/>
            <person name="Riley R."/>
            <person name="Barry K."/>
            <person name="Blanchette R.A."/>
            <person name="Henrissat B."/>
            <person name="Martinez A.T."/>
            <person name="Otillar R."/>
            <person name="Spatafora J.W."/>
            <person name="Yadav J.S."/>
            <person name="Aerts A."/>
            <person name="Benoit I."/>
            <person name="Boyd A."/>
            <person name="Carlson A."/>
            <person name="Copeland A."/>
            <person name="Coutinho P.M."/>
            <person name="de Vries R.P."/>
            <person name="Ferreira P."/>
            <person name="Findley K."/>
            <person name="Foster B."/>
            <person name="Gaskell J."/>
            <person name="Glotzer D."/>
            <person name="Gorecki P."/>
            <person name="Heitman J."/>
            <person name="Hesse C."/>
            <person name="Hori C."/>
            <person name="Igarashi K."/>
            <person name="Jurgens J.A."/>
            <person name="Kallen N."/>
            <person name="Kersten P."/>
            <person name="Kohler A."/>
            <person name="Kuees U."/>
            <person name="Kumar T.K.A."/>
            <person name="Kuo A."/>
            <person name="LaButti K."/>
            <person name="Larrondo L.F."/>
            <person name="Lindquist E."/>
            <person name="Ling A."/>
            <person name="Lombard V."/>
            <person name="Lucas S."/>
            <person name="Lundell T."/>
            <person name="Martin R."/>
            <person name="McLaughlin D.J."/>
            <person name="Morgenstern I."/>
            <person name="Morin E."/>
            <person name="Murat C."/>
            <person name="Nagy L.G."/>
            <person name="Nolan M."/>
            <person name="Ohm R.A."/>
            <person name="Patyshakuliyeva A."/>
            <person name="Rokas A."/>
            <person name="Ruiz-Duenas F.J."/>
            <person name="Sabat G."/>
            <person name="Salamov A."/>
            <person name="Samejima M."/>
            <person name="Schmutz J."/>
            <person name="Slot J.C."/>
            <person name="St John F."/>
            <person name="Stenlid J."/>
            <person name="Sun H."/>
            <person name="Sun S."/>
            <person name="Syed K."/>
            <person name="Tsang A."/>
            <person name="Wiebenga A."/>
            <person name="Young D."/>
            <person name="Pisabarro A."/>
            <person name="Eastwood D.C."/>
            <person name="Martin F."/>
            <person name="Cullen D."/>
            <person name="Grigoriev I.V."/>
            <person name="Hibbett D.S."/>
        </authorList>
    </citation>
    <scope>NUCLEOTIDE SEQUENCE [LARGE SCALE GENOMIC DNA]</scope>
    <source>
        <strain evidence="4">RWD-64-598 SS2</strain>
    </source>
</reference>
<name>A0A5M3MJ35_CONPW</name>
<feature type="signal peptide" evidence="2">
    <location>
        <begin position="1"/>
        <end position="18"/>
    </location>
</feature>
<feature type="chain" id="PRO_5024454219" description="Secreted protein" evidence="2">
    <location>
        <begin position="19"/>
        <end position="101"/>
    </location>
</feature>
<accession>A0A5M3MJ35</accession>
<proteinExistence type="predicted"/>
<dbReference type="AlphaFoldDB" id="A0A5M3MJ35"/>